<dbReference type="Proteomes" id="UP001497480">
    <property type="component" value="Unassembled WGS sequence"/>
</dbReference>
<feature type="transmembrane region" description="Helical" evidence="1">
    <location>
        <begin position="59"/>
        <end position="76"/>
    </location>
</feature>
<sequence length="92" mass="10372">MNVGVTSSLHPGGPSLFNEANNKTSVIKGPLLLRKNVASTEFYLHIYATYPPLNHKQKMLTTILLCFAPLHITFLLKKLRYICFNILKEAVD</sequence>
<dbReference type="EMBL" id="CAXHTB010000025">
    <property type="protein sequence ID" value="CAL0333437.1"/>
    <property type="molecule type" value="Genomic_DNA"/>
</dbReference>
<reference evidence="2 3" key="1">
    <citation type="submission" date="2024-03" db="EMBL/GenBank/DDBJ databases">
        <authorList>
            <person name="Martinez-Hernandez J."/>
        </authorList>
    </citation>
    <scope>NUCLEOTIDE SEQUENCE [LARGE SCALE GENOMIC DNA]</scope>
</reference>
<keyword evidence="1" id="KW-0812">Transmembrane</keyword>
<evidence type="ECO:0000313" key="2">
    <source>
        <dbReference type="EMBL" id="CAL0333437.1"/>
    </source>
</evidence>
<keyword evidence="1" id="KW-1133">Transmembrane helix</keyword>
<accession>A0AAV1YHC9</accession>
<protein>
    <submittedName>
        <fullName evidence="2">Uncharacterized protein</fullName>
    </submittedName>
</protein>
<name>A0AAV1YHC9_LUPLU</name>
<gene>
    <name evidence="2" type="ORF">LLUT_LOCUS34497</name>
</gene>
<dbReference type="AlphaFoldDB" id="A0AAV1YHC9"/>
<keyword evidence="1" id="KW-0472">Membrane</keyword>
<comment type="caution">
    <text evidence="2">The sequence shown here is derived from an EMBL/GenBank/DDBJ whole genome shotgun (WGS) entry which is preliminary data.</text>
</comment>
<evidence type="ECO:0000313" key="3">
    <source>
        <dbReference type="Proteomes" id="UP001497480"/>
    </source>
</evidence>
<proteinExistence type="predicted"/>
<evidence type="ECO:0000256" key="1">
    <source>
        <dbReference type="SAM" id="Phobius"/>
    </source>
</evidence>
<organism evidence="2 3">
    <name type="scientific">Lupinus luteus</name>
    <name type="common">European yellow lupine</name>
    <dbReference type="NCBI Taxonomy" id="3873"/>
    <lineage>
        <taxon>Eukaryota</taxon>
        <taxon>Viridiplantae</taxon>
        <taxon>Streptophyta</taxon>
        <taxon>Embryophyta</taxon>
        <taxon>Tracheophyta</taxon>
        <taxon>Spermatophyta</taxon>
        <taxon>Magnoliopsida</taxon>
        <taxon>eudicotyledons</taxon>
        <taxon>Gunneridae</taxon>
        <taxon>Pentapetalae</taxon>
        <taxon>rosids</taxon>
        <taxon>fabids</taxon>
        <taxon>Fabales</taxon>
        <taxon>Fabaceae</taxon>
        <taxon>Papilionoideae</taxon>
        <taxon>50 kb inversion clade</taxon>
        <taxon>genistoids sensu lato</taxon>
        <taxon>core genistoids</taxon>
        <taxon>Genisteae</taxon>
        <taxon>Lupinus</taxon>
    </lineage>
</organism>
<keyword evidence="3" id="KW-1185">Reference proteome</keyword>